<name>A0ABT4G1H4_PANTH</name>
<gene>
    <name evidence="1" type="ORF">M5W83_22375</name>
</gene>
<dbReference type="Proteomes" id="UP001209276">
    <property type="component" value="Unassembled WGS sequence"/>
</dbReference>
<dbReference type="GeneID" id="77000233"/>
<accession>A0ABT4G1H4</accession>
<dbReference type="RefSeq" id="WP_244194031.1">
    <property type="nucleotide sequence ID" value="NZ_CABMNB010000008.1"/>
</dbReference>
<organism evidence="1 2">
    <name type="scientific">Paenibacillus thiaminolyticus</name>
    <name type="common">Bacillus thiaminolyticus</name>
    <dbReference type="NCBI Taxonomy" id="49283"/>
    <lineage>
        <taxon>Bacteria</taxon>
        <taxon>Bacillati</taxon>
        <taxon>Bacillota</taxon>
        <taxon>Bacilli</taxon>
        <taxon>Bacillales</taxon>
        <taxon>Paenibacillaceae</taxon>
        <taxon>Paenibacillus</taxon>
    </lineage>
</organism>
<keyword evidence="2" id="KW-1185">Reference proteome</keyword>
<dbReference type="EMBL" id="JAMDMM010000044">
    <property type="protein sequence ID" value="MCY9609905.1"/>
    <property type="molecule type" value="Genomic_DNA"/>
</dbReference>
<evidence type="ECO:0000313" key="1">
    <source>
        <dbReference type="EMBL" id="MCY9609905.1"/>
    </source>
</evidence>
<proteinExistence type="predicted"/>
<reference evidence="1 2" key="1">
    <citation type="submission" date="2022-05" db="EMBL/GenBank/DDBJ databases">
        <title>Genome Sequencing of Bee-Associated Microbes.</title>
        <authorList>
            <person name="Dunlap C."/>
        </authorList>
    </citation>
    <scope>NUCLEOTIDE SEQUENCE [LARGE SCALE GENOMIC DNA]</scope>
    <source>
        <strain evidence="1 2">NRRL B-14613</strain>
    </source>
</reference>
<protein>
    <submittedName>
        <fullName evidence="1">Uncharacterized protein</fullName>
    </submittedName>
</protein>
<sequence length="118" mass="13100">MHDGIDEVDRFCAVIDAAGTASLLVGQQQRIGHIHVAIGGGIRSGCGLNMWRELLLFYRNFGSMNPHPEELLQIYIILGPFASSRSETREIPAVLQDSLSGKVVHIELLYLRRISLTE</sequence>
<evidence type="ECO:0000313" key="2">
    <source>
        <dbReference type="Proteomes" id="UP001209276"/>
    </source>
</evidence>
<comment type="caution">
    <text evidence="1">The sequence shown here is derived from an EMBL/GenBank/DDBJ whole genome shotgun (WGS) entry which is preliminary data.</text>
</comment>